<evidence type="ECO:0000313" key="6">
    <source>
        <dbReference type="Proteomes" id="UP001500635"/>
    </source>
</evidence>
<dbReference type="PROSITE" id="PS00455">
    <property type="entry name" value="AMP_BINDING"/>
    <property type="match status" value="1"/>
</dbReference>
<dbReference type="GO" id="GO:0016874">
    <property type="term" value="F:ligase activity"/>
    <property type="evidence" value="ECO:0007669"/>
    <property type="project" value="UniProtKB-KW"/>
</dbReference>
<keyword evidence="6" id="KW-1185">Reference proteome</keyword>
<gene>
    <name evidence="5" type="ORF">GCM10023147_31980</name>
</gene>
<evidence type="ECO:0000259" key="3">
    <source>
        <dbReference type="Pfam" id="PF00501"/>
    </source>
</evidence>
<proteinExistence type="inferred from homology"/>
<dbReference type="InterPro" id="IPR042099">
    <property type="entry name" value="ANL_N_sf"/>
</dbReference>
<feature type="domain" description="AMP-binding enzyme C-terminal" evidence="4">
    <location>
        <begin position="439"/>
        <end position="514"/>
    </location>
</feature>
<reference evidence="6" key="1">
    <citation type="journal article" date="2019" name="Int. J. Syst. Evol. Microbiol.">
        <title>The Global Catalogue of Microorganisms (GCM) 10K type strain sequencing project: providing services to taxonomists for standard genome sequencing and annotation.</title>
        <authorList>
            <consortium name="The Broad Institute Genomics Platform"/>
            <consortium name="The Broad Institute Genome Sequencing Center for Infectious Disease"/>
            <person name="Wu L."/>
            <person name="Ma J."/>
        </authorList>
    </citation>
    <scope>NUCLEOTIDE SEQUENCE [LARGE SCALE GENOMIC DNA]</scope>
    <source>
        <strain evidence="6">JCM 17688</strain>
    </source>
</reference>
<dbReference type="PANTHER" id="PTHR24096:SF149">
    <property type="entry name" value="AMP-BINDING DOMAIN-CONTAINING PROTEIN-RELATED"/>
    <property type="match status" value="1"/>
</dbReference>
<dbReference type="Gene3D" id="3.30.300.30">
    <property type="match status" value="1"/>
</dbReference>
<protein>
    <submittedName>
        <fullName evidence="5">4-coumarate--CoA ligase family protein</fullName>
    </submittedName>
</protein>
<dbReference type="Gene3D" id="3.40.50.12780">
    <property type="entry name" value="N-terminal domain of ligase-like"/>
    <property type="match status" value="1"/>
</dbReference>
<evidence type="ECO:0000256" key="2">
    <source>
        <dbReference type="ARBA" id="ARBA00022598"/>
    </source>
</evidence>
<evidence type="ECO:0000259" key="4">
    <source>
        <dbReference type="Pfam" id="PF13193"/>
    </source>
</evidence>
<dbReference type="InterPro" id="IPR025110">
    <property type="entry name" value="AMP-bd_C"/>
</dbReference>
<dbReference type="InterPro" id="IPR045851">
    <property type="entry name" value="AMP-bd_C_sf"/>
</dbReference>
<dbReference type="Pfam" id="PF00501">
    <property type="entry name" value="AMP-binding"/>
    <property type="match status" value="1"/>
</dbReference>
<dbReference type="Proteomes" id="UP001500635">
    <property type="component" value="Unassembled WGS sequence"/>
</dbReference>
<feature type="domain" description="AMP-dependent synthetase/ligase" evidence="3">
    <location>
        <begin position="32"/>
        <end position="388"/>
    </location>
</feature>
<organism evidence="5 6">
    <name type="scientific">Tsukamurella soli</name>
    <dbReference type="NCBI Taxonomy" id="644556"/>
    <lineage>
        <taxon>Bacteria</taxon>
        <taxon>Bacillati</taxon>
        <taxon>Actinomycetota</taxon>
        <taxon>Actinomycetes</taxon>
        <taxon>Mycobacteriales</taxon>
        <taxon>Tsukamurellaceae</taxon>
        <taxon>Tsukamurella</taxon>
    </lineage>
</organism>
<dbReference type="SUPFAM" id="SSF56801">
    <property type="entry name" value="Acetyl-CoA synthetase-like"/>
    <property type="match status" value="1"/>
</dbReference>
<comment type="caution">
    <text evidence="5">The sequence shown here is derived from an EMBL/GenBank/DDBJ whole genome shotgun (WGS) entry which is preliminary data.</text>
</comment>
<sequence>MTITSTYPDVDIPDVGVYDYLFAGLRPDELIAVAIIDGERSLTYGELQAAVNAFAGALAALGVTPGDVVALHAPNGIGFAVAFHGILRAGATVTTVNALYSPHEIANQLRDSRASAYITISSLLPAALAGTEEAGLSTDAFIVLDAVEGYPSLTELLAAGEPAPQVDLDPKTHLAVLPYSSGTTGLPKGVMLTHTNLVANIAQCTPALKVSPDDAVIAVLPFFHIYGMNVLLNLTLRNRGTLVTLPKFDLVEFLTTIRDRRITYAFIAPPVAVALAKHPIVDSYDLSSLRVVVSGAAPLDETLGEALVQRLGIRLLQGFGMTELSPVSHVTPFDDPHVSVGSIGTAIPNIEFKIVDPDTGDEITWTPGEPSAPGEMLVRGPNVMQGYLGNPEATTSTIEPDGFLHTGDIVVVGPQGEAYVVDRLKELIKYKGYQVPPAELEAVLLTHPAIADAAVVAHPDEEAGELPRAFVVLQHGASLSAAEVIDYVADRVAPHKKVRIVDFIDTVPKSVSGKILRKDLKGRRRVAPSP</sequence>
<dbReference type="InterPro" id="IPR020845">
    <property type="entry name" value="AMP-binding_CS"/>
</dbReference>
<dbReference type="InterPro" id="IPR000873">
    <property type="entry name" value="AMP-dep_synth/lig_dom"/>
</dbReference>
<dbReference type="PANTHER" id="PTHR24096">
    <property type="entry name" value="LONG-CHAIN-FATTY-ACID--COA LIGASE"/>
    <property type="match status" value="1"/>
</dbReference>
<evidence type="ECO:0000313" key="5">
    <source>
        <dbReference type="EMBL" id="GAA4397027.1"/>
    </source>
</evidence>
<name>A0ABP8JWE7_9ACTN</name>
<dbReference type="Pfam" id="PF13193">
    <property type="entry name" value="AMP-binding_C"/>
    <property type="match status" value="1"/>
</dbReference>
<dbReference type="RefSeq" id="WP_344997742.1">
    <property type="nucleotide sequence ID" value="NZ_BAABFR010000053.1"/>
</dbReference>
<comment type="similarity">
    <text evidence="1">Belongs to the ATP-dependent AMP-binding enzyme family.</text>
</comment>
<dbReference type="EMBL" id="BAABFR010000053">
    <property type="protein sequence ID" value="GAA4397027.1"/>
    <property type="molecule type" value="Genomic_DNA"/>
</dbReference>
<evidence type="ECO:0000256" key="1">
    <source>
        <dbReference type="ARBA" id="ARBA00006432"/>
    </source>
</evidence>
<keyword evidence="2 5" id="KW-0436">Ligase</keyword>
<accession>A0ABP8JWE7</accession>